<evidence type="ECO:0000313" key="7">
    <source>
        <dbReference type="EMBL" id="RGK66076.1"/>
    </source>
</evidence>
<reference evidence="1" key="5">
    <citation type="journal article" date="2019" name="bioRxiv">
        <title>Acquired interbacterial defense systems protect against interspecies antagonism in the human gut microbiome.</title>
        <authorList>
            <person name="Ross B.D."/>
            <person name="Verster A.J."/>
            <person name="Radey M.C."/>
            <person name="Schmidtke D.T."/>
            <person name="Pope C.E."/>
            <person name="Hoffman L.R."/>
            <person name="Hajjar A.M."/>
            <person name="Peterson S.B."/>
            <person name="Borenstein E."/>
            <person name="Mougous J.D."/>
        </authorList>
    </citation>
    <scope>NUCLEOTIDE SEQUENCE</scope>
    <source>
        <strain evidence="1">H204</strain>
    </source>
</reference>
<evidence type="ECO:0000313" key="4">
    <source>
        <dbReference type="EMBL" id="KAB6146221.1"/>
    </source>
</evidence>
<dbReference type="EMBL" id="WDER01000019">
    <property type="protein sequence ID" value="KAB6083712.1"/>
    <property type="molecule type" value="Genomic_DNA"/>
</dbReference>
<gene>
    <name evidence="6" type="ORF">B5E52_05290</name>
    <name evidence="11" type="ORF">DW027_04030</name>
    <name evidence="10" type="ORF">DW042_10885</name>
    <name evidence="9" type="ORF">DW075_18745</name>
    <name evidence="8" type="ORF">DWW25_03515</name>
    <name evidence="7" type="ORF">DXD03_05490</name>
    <name evidence="1" type="ORF">F6S82_17550</name>
    <name evidence="4" type="ORF">GA398_16065</name>
    <name evidence="2" type="ORF">GA560_09005</name>
    <name evidence="3" type="ORF">GA574_09710</name>
    <name evidence="5" type="ORF">GAZ26_22760</name>
</gene>
<dbReference type="EMBL" id="WDES01000013">
    <property type="protein sequence ID" value="KAB6088485.1"/>
    <property type="molecule type" value="Genomic_DNA"/>
</dbReference>
<evidence type="ECO:0000313" key="12">
    <source>
        <dbReference type="Proteomes" id="UP000196036"/>
    </source>
</evidence>
<evidence type="ECO:0000313" key="15">
    <source>
        <dbReference type="Proteomes" id="UP000284417"/>
    </source>
</evidence>
<reference evidence="13 14" key="4">
    <citation type="submission" date="2018-08" db="EMBL/GenBank/DDBJ databases">
        <title>A genome reference for cultivated species of the human gut microbiota.</title>
        <authorList>
            <person name="Zou Y."/>
            <person name="Xue W."/>
            <person name="Luo G."/>
        </authorList>
    </citation>
    <scope>NUCLEOTIDE SEQUENCE [LARGE SCALE GENOMIC DNA]</scope>
    <source>
        <strain evidence="8 14">AF14-7</strain>
        <strain evidence="11 16">AF38-2</strain>
        <strain evidence="10 15">AF39-6AC</strain>
        <strain evidence="9 17">AF46-11NS</strain>
        <strain evidence="7 13">TF10-34</strain>
    </source>
</reference>
<dbReference type="Proteomes" id="UP000471447">
    <property type="component" value="Unassembled WGS sequence"/>
</dbReference>
<protein>
    <submittedName>
        <fullName evidence="6">Epimerase</fullName>
    </submittedName>
</protein>
<name>A0A1Y4VTH7_9BACE</name>
<organism evidence="6 12">
    <name type="scientific">Bacteroides xylanisolvens</name>
    <dbReference type="NCBI Taxonomy" id="371601"/>
    <lineage>
        <taxon>Bacteria</taxon>
        <taxon>Pseudomonadati</taxon>
        <taxon>Bacteroidota</taxon>
        <taxon>Bacteroidia</taxon>
        <taxon>Bacteroidales</taxon>
        <taxon>Bacteroidaceae</taxon>
        <taxon>Bacteroides</taxon>
    </lineage>
</organism>
<evidence type="ECO:0000313" key="13">
    <source>
        <dbReference type="Proteomes" id="UP000261210"/>
    </source>
</evidence>
<dbReference type="Proteomes" id="UP000284495">
    <property type="component" value="Unassembled WGS sequence"/>
</dbReference>
<dbReference type="EMBL" id="QSQU01000005">
    <property type="protein sequence ID" value="RGK66076.1"/>
    <property type="molecule type" value="Genomic_DNA"/>
</dbReference>
<reference evidence="18" key="3">
    <citation type="journal article" date="2018" name="J. Anim. Genet.">
        <title>Acquired interbacterial defense systems protect against interspecies antagonism in the human gut microbiome.</title>
        <authorList>
            <person name="Ross B.D."/>
            <person name="Verster A.J."/>
            <person name="Radey M.C."/>
            <person name="Schmidtke D.T."/>
            <person name="Pope C.E."/>
            <person name="Hoffman L.R."/>
            <person name="Hajjar A."/>
            <person name="Peterson S.B."/>
            <person name="Borenstein E."/>
            <person name="Mougous J."/>
        </authorList>
    </citation>
    <scope>NUCLEOTIDE SEQUENCE [LARGE SCALE GENOMIC DNA]</scope>
    <source>
        <strain evidence="18">H204</strain>
    </source>
</reference>
<evidence type="ECO:0000313" key="19">
    <source>
        <dbReference type="Proteomes" id="UP000434604"/>
    </source>
</evidence>
<evidence type="ECO:0000313" key="20">
    <source>
        <dbReference type="Proteomes" id="UP000435059"/>
    </source>
</evidence>
<dbReference type="Proteomes" id="UP000284417">
    <property type="component" value="Unassembled WGS sequence"/>
</dbReference>
<evidence type="ECO:0000313" key="14">
    <source>
        <dbReference type="Proteomes" id="UP000283369"/>
    </source>
</evidence>
<dbReference type="EMBL" id="VYQC01000011">
    <property type="protein sequence ID" value="KAA9043677.1"/>
    <property type="molecule type" value="Genomic_DNA"/>
</dbReference>
<evidence type="ECO:0000313" key="10">
    <source>
        <dbReference type="EMBL" id="RHK97083.1"/>
    </source>
</evidence>
<dbReference type="EMBL" id="QRNE01000129">
    <property type="protein sequence ID" value="RHK21719.1"/>
    <property type="molecule type" value="Genomic_DNA"/>
</dbReference>
<accession>A0A1Y4VTH7</accession>
<dbReference type="EMBL" id="NFLW01000006">
    <property type="protein sequence ID" value="OUQ72643.1"/>
    <property type="molecule type" value="Genomic_DNA"/>
</dbReference>
<evidence type="ECO:0000313" key="11">
    <source>
        <dbReference type="EMBL" id="RHL40563.1"/>
    </source>
</evidence>
<evidence type="ECO:0000313" key="9">
    <source>
        <dbReference type="EMBL" id="RHK21719.1"/>
    </source>
</evidence>
<dbReference type="EMBL" id="QROO01000004">
    <property type="protein sequence ID" value="RHL40563.1"/>
    <property type="molecule type" value="Genomic_DNA"/>
</dbReference>
<dbReference type="EMBL" id="WDCG01000034">
    <property type="protein sequence ID" value="KAB6418449.1"/>
    <property type="molecule type" value="Genomic_DNA"/>
</dbReference>
<evidence type="ECO:0000313" key="1">
    <source>
        <dbReference type="EMBL" id="KAA9043677.1"/>
    </source>
</evidence>
<evidence type="ECO:0000313" key="8">
    <source>
        <dbReference type="EMBL" id="RGV18016.1"/>
    </source>
</evidence>
<reference evidence="1" key="7">
    <citation type="submission" date="2019-09" db="EMBL/GenBank/DDBJ databases">
        <authorList>
            <person name="Ross B.D."/>
            <person name="Verster A.J."/>
            <person name="Radey M.C."/>
            <person name="Schmidtke D.T."/>
            <person name="Pope C.E."/>
            <person name="Hoffman L.R."/>
            <person name="Hajjar A.M."/>
            <person name="Peterson S.B."/>
            <person name="Borenstein E."/>
            <person name="Mougous J.D."/>
        </authorList>
    </citation>
    <scope>NUCLEOTIDE SEQUENCE</scope>
    <source>
        <strain evidence="1">H204</strain>
    </source>
</reference>
<dbReference type="Proteomes" id="UP000283369">
    <property type="component" value="Unassembled WGS sequence"/>
</dbReference>
<dbReference type="Proteomes" id="UP000434604">
    <property type="component" value="Unassembled WGS sequence"/>
</dbReference>
<dbReference type="Proteomes" id="UP000435059">
    <property type="component" value="Unassembled WGS sequence"/>
</dbReference>
<dbReference type="Proteomes" id="UP000261210">
    <property type="component" value="Unassembled WGS sequence"/>
</dbReference>
<reference evidence="12" key="1">
    <citation type="submission" date="2017-04" db="EMBL/GenBank/DDBJ databases">
        <title>Function of individual gut microbiota members based on whole genome sequencing of pure cultures obtained from chicken caecum.</title>
        <authorList>
            <person name="Medvecky M."/>
            <person name="Cejkova D."/>
            <person name="Polansky O."/>
            <person name="Karasova D."/>
            <person name="Kubasova T."/>
            <person name="Cizek A."/>
            <person name="Rychlik I."/>
        </authorList>
    </citation>
    <scope>NUCLEOTIDE SEQUENCE [LARGE SCALE GENOMIC DNA]</scope>
    <source>
        <strain evidence="12">An109</strain>
    </source>
</reference>
<keyword evidence="20" id="KW-1185">Reference proteome</keyword>
<dbReference type="EMBL" id="QROC01000012">
    <property type="protein sequence ID" value="RHK97083.1"/>
    <property type="molecule type" value="Genomic_DNA"/>
</dbReference>
<dbReference type="AlphaFoldDB" id="A0A1Y4VTH7"/>
<evidence type="ECO:0000313" key="21">
    <source>
        <dbReference type="Proteomes" id="UP000471447"/>
    </source>
</evidence>
<evidence type="ECO:0000313" key="17">
    <source>
        <dbReference type="Proteomes" id="UP000285503"/>
    </source>
</evidence>
<evidence type="ECO:0000313" key="6">
    <source>
        <dbReference type="EMBL" id="OUQ72643.1"/>
    </source>
</evidence>
<reference evidence="6" key="2">
    <citation type="journal article" date="2018" name="BMC Genomics">
        <title>Whole genome sequencing and function prediction of 133 gut anaerobes isolated from chicken caecum in pure cultures.</title>
        <authorList>
            <person name="Medvecky M."/>
            <person name="Cejkova D."/>
            <person name="Polansky O."/>
            <person name="Karasova D."/>
            <person name="Kubasova T."/>
            <person name="Cizek A."/>
            <person name="Rychlik I."/>
        </authorList>
    </citation>
    <scope>NUCLEOTIDE SEQUENCE</scope>
    <source>
        <strain evidence="6">An109</strain>
    </source>
</reference>
<comment type="caution">
    <text evidence="6">The sequence shown here is derived from an EMBL/GenBank/DDBJ whole genome shotgun (WGS) entry which is preliminary data.</text>
</comment>
<reference evidence="19 20" key="6">
    <citation type="journal article" date="2019" name="Nat. Med.">
        <title>A library of human gut bacterial isolates paired with longitudinal multiomics data enables mechanistic microbiome research.</title>
        <authorList>
            <person name="Poyet M."/>
            <person name="Groussin M."/>
            <person name="Gibbons S.M."/>
            <person name="Avila-Pacheco J."/>
            <person name="Jiang X."/>
            <person name="Kearney S.M."/>
            <person name="Perrotta A.R."/>
            <person name="Berdy B."/>
            <person name="Zhao S."/>
            <person name="Lieberman T.D."/>
            <person name="Swanson P.K."/>
            <person name="Smith M."/>
            <person name="Roesemann S."/>
            <person name="Alexander J.E."/>
            <person name="Rich S.A."/>
            <person name="Livny J."/>
            <person name="Vlamakis H."/>
            <person name="Clish C."/>
            <person name="Bullock K."/>
            <person name="Deik A."/>
            <person name="Scott J."/>
            <person name="Pierce K.A."/>
            <person name="Xavier R.J."/>
            <person name="Alm E.J."/>
        </authorList>
    </citation>
    <scope>NUCLEOTIDE SEQUENCE [LARGE SCALE GENOMIC DNA]</scope>
    <source>
        <strain evidence="4 19">BIOML-A58</strain>
        <strain evidence="5 21">BIOML-A7</strain>
        <strain evidence="2 22">BIOML-A73</strain>
        <strain evidence="3 20">BIOML-A74</strain>
    </source>
</reference>
<proteinExistence type="predicted"/>
<evidence type="ECO:0000313" key="16">
    <source>
        <dbReference type="Proteomes" id="UP000284495"/>
    </source>
</evidence>
<dbReference type="Proteomes" id="UP000196036">
    <property type="component" value="Unassembled WGS sequence"/>
</dbReference>
<dbReference type="Proteomes" id="UP000285503">
    <property type="component" value="Unassembled WGS sequence"/>
</dbReference>
<dbReference type="Proteomes" id="UP000327007">
    <property type="component" value="Unassembled WGS sequence"/>
</dbReference>
<evidence type="ECO:0000313" key="22">
    <source>
        <dbReference type="Proteomes" id="UP000474077"/>
    </source>
</evidence>
<dbReference type="EMBL" id="QRYV01000006">
    <property type="protein sequence ID" value="RGV18016.1"/>
    <property type="molecule type" value="Genomic_DNA"/>
</dbReference>
<evidence type="ECO:0000313" key="2">
    <source>
        <dbReference type="EMBL" id="KAB6083712.1"/>
    </source>
</evidence>
<dbReference type="EMBL" id="WDED01000025">
    <property type="protein sequence ID" value="KAB6146221.1"/>
    <property type="molecule type" value="Genomic_DNA"/>
</dbReference>
<evidence type="ECO:0000313" key="5">
    <source>
        <dbReference type="EMBL" id="KAB6418449.1"/>
    </source>
</evidence>
<evidence type="ECO:0000313" key="3">
    <source>
        <dbReference type="EMBL" id="KAB6088485.1"/>
    </source>
</evidence>
<sequence length="49" mass="5934">MKAKEKKSHILFAVSNKVSIFAPIKLQKTMRTMLVNTYWWWRPLQLRQS</sequence>
<evidence type="ECO:0000313" key="18">
    <source>
        <dbReference type="Proteomes" id="UP000327007"/>
    </source>
</evidence>
<dbReference type="Proteomes" id="UP000474077">
    <property type="component" value="Unassembled WGS sequence"/>
</dbReference>